<dbReference type="InterPro" id="IPR036380">
    <property type="entry name" value="Isochorismatase-like_sf"/>
</dbReference>
<evidence type="ECO:0000313" key="4">
    <source>
        <dbReference type="Proteomes" id="UP000251088"/>
    </source>
</evidence>
<dbReference type="GO" id="GO:0008908">
    <property type="term" value="F:isochorismatase activity"/>
    <property type="evidence" value="ECO:0007669"/>
    <property type="project" value="UniProtKB-EC"/>
</dbReference>
<sequence length="82" mass="9362">MRCRKPAISRRTRSTGAFEPSRAALLIHDMQEYFLNFWGENSAMMEKVVANIAALRDFCKQNGIPVYYTASRKSRAMKTAPC</sequence>
<name>A0A2X3GNN1_KLEPN</name>
<dbReference type="SUPFAM" id="SSF52499">
    <property type="entry name" value="Isochorismatase-like hydrolases"/>
    <property type="match status" value="1"/>
</dbReference>
<proteinExistence type="predicted"/>
<evidence type="ECO:0000259" key="2">
    <source>
        <dbReference type="Pfam" id="PF00857"/>
    </source>
</evidence>
<dbReference type="Proteomes" id="UP000251088">
    <property type="component" value="Unassembled WGS sequence"/>
</dbReference>
<reference evidence="3 4" key="1">
    <citation type="submission" date="2018-06" db="EMBL/GenBank/DDBJ databases">
        <authorList>
            <consortium name="Pathogen Informatics"/>
            <person name="Doyle S."/>
        </authorList>
    </citation>
    <scope>NUCLEOTIDE SEQUENCE [LARGE SCALE GENOMIC DNA]</scope>
    <source>
        <strain evidence="3 4">NCTC9128</strain>
    </source>
</reference>
<keyword evidence="1 3" id="KW-0378">Hydrolase</keyword>
<dbReference type="EC" id="3.3.2.1" evidence="3"/>
<dbReference type="PANTHER" id="PTHR43540">
    <property type="entry name" value="PEROXYUREIDOACRYLATE/UREIDOACRYLATE AMIDOHYDROLASE-RELATED"/>
    <property type="match status" value="1"/>
</dbReference>
<gene>
    <name evidence="3" type="primary">entB_2</name>
    <name evidence="3" type="ORF">NCTC9128_04440</name>
</gene>
<evidence type="ECO:0000256" key="1">
    <source>
        <dbReference type="ARBA" id="ARBA00022801"/>
    </source>
</evidence>
<dbReference type="Pfam" id="PF00857">
    <property type="entry name" value="Isochorismatase"/>
    <property type="match status" value="1"/>
</dbReference>
<evidence type="ECO:0000313" key="3">
    <source>
        <dbReference type="EMBL" id="SQC38319.1"/>
    </source>
</evidence>
<dbReference type="EMBL" id="UAWN01000013">
    <property type="protein sequence ID" value="SQC38319.1"/>
    <property type="molecule type" value="Genomic_DNA"/>
</dbReference>
<feature type="domain" description="Isochorismatase-like" evidence="2">
    <location>
        <begin position="23"/>
        <end position="74"/>
    </location>
</feature>
<accession>A0A2X3GNN1</accession>
<protein>
    <submittedName>
        <fullName evidence="3">Isochorismatase</fullName>
        <ecNumber evidence="3">3.3.2.1</ecNumber>
    </submittedName>
</protein>
<dbReference type="Gene3D" id="3.40.50.850">
    <property type="entry name" value="Isochorismatase-like"/>
    <property type="match status" value="1"/>
</dbReference>
<dbReference type="AlphaFoldDB" id="A0A2X3GNN1"/>
<organism evidence="3 4">
    <name type="scientific">Klebsiella pneumoniae</name>
    <dbReference type="NCBI Taxonomy" id="573"/>
    <lineage>
        <taxon>Bacteria</taxon>
        <taxon>Pseudomonadati</taxon>
        <taxon>Pseudomonadota</taxon>
        <taxon>Gammaproteobacteria</taxon>
        <taxon>Enterobacterales</taxon>
        <taxon>Enterobacteriaceae</taxon>
        <taxon>Klebsiella/Raoultella group</taxon>
        <taxon>Klebsiella</taxon>
        <taxon>Klebsiella pneumoniae complex</taxon>
    </lineage>
</organism>
<dbReference type="InterPro" id="IPR000868">
    <property type="entry name" value="Isochorismatase-like_dom"/>
</dbReference>
<dbReference type="PANTHER" id="PTHR43540:SF3">
    <property type="entry name" value="ENTEROBACTIN SYNTHASE COMPONENT B"/>
    <property type="match status" value="1"/>
</dbReference>
<dbReference type="InterPro" id="IPR050272">
    <property type="entry name" value="Isochorismatase-like_hydrls"/>
</dbReference>